<organism evidence="1 2">
    <name type="scientific">Goodea atripinnis</name>
    <dbReference type="NCBI Taxonomy" id="208336"/>
    <lineage>
        <taxon>Eukaryota</taxon>
        <taxon>Metazoa</taxon>
        <taxon>Chordata</taxon>
        <taxon>Craniata</taxon>
        <taxon>Vertebrata</taxon>
        <taxon>Euteleostomi</taxon>
        <taxon>Actinopterygii</taxon>
        <taxon>Neopterygii</taxon>
        <taxon>Teleostei</taxon>
        <taxon>Neoteleostei</taxon>
        <taxon>Acanthomorphata</taxon>
        <taxon>Ovalentaria</taxon>
        <taxon>Atherinomorphae</taxon>
        <taxon>Cyprinodontiformes</taxon>
        <taxon>Goodeidae</taxon>
        <taxon>Goodea</taxon>
    </lineage>
</organism>
<gene>
    <name evidence="1" type="primary">CCAR1_2</name>
    <name evidence="1" type="ORF">GOODEAATRI_001317</name>
</gene>
<dbReference type="GO" id="GO:0051301">
    <property type="term" value="P:cell division"/>
    <property type="evidence" value="ECO:0007669"/>
    <property type="project" value="UniProtKB-KW"/>
</dbReference>
<dbReference type="Proteomes" id="UP001476798">
    <property type="component" value="Unassembled WGS sequence"/>
</dbReference>
<dbReference type="EMBL" id="JAHRIO010050015">
    <property type="protein sequence ID" value="MEQ2173816.1"/>
    <property type="molecule type" value="Genomic_DNA"/>
</dbReference>
<comment type="caution">
    <text evidence="1">The sequence shown here is derived from an EMBL/GenBank/DDBJ whole genome shotgun (WGS) entry which is preliminary data.</text>
</comment>
<keyword evidence="1" id="KW-0131">Cell cycle</keyword>
<accession>A0ABV0NS16</accession>
<protein>
    <submittedName>
        <fullName evidence="1">Cell division cycle and apoptosis regulator protein 1</fullName>
    </submittedName>
</protein>
<reference evidence="1 2" key="1">
    <citation type="submission" date="2021-06" db="EMBL/GenBank/DDBJ databases">
        <authorList>
            <person name="Palmer J.M."/>
        </authorList>
    </citation>
    <scope>NUCLEOTIDE SEQUENCE [LARGE SCALE GENOMIC DNA]</scope>
    <source>
        <strain evidence="1 2">GA_2019</strain>
        <tissue evidence="1">Muscle</tissue>
    </source>
</reference>
<evidence type="ECO:0000313" key="2">
    <source>
        <dbReference type="Proteomes" id="UP001476798"/>
    </source>
</evidence>
<keyword evidence="1" id="KW-0132">Cell division</keyword>
<proteinExistence type="predicted"/>
<name>A0ABV0NS16_9TELE</name>
<feature type="non-terminal residue" evidence="1">
    <location>
        <position position="99"/>
    </location>
</feature>
<evidence type="ECO:0000313" key="1">
    <source>
        <dbReference type="EMBL" id="MEQ2173816.1"/>
    </source>
</evidence>
<sequence>MAQFGGQKNPPWATQFAATAVSQPGHSGQSLDLNSLHSLGVQQPSLLGASPSFYSQQSALAAASLSNQSAAANYQLSQQTAALQQQANAAAAAAAALQQ</sequence>
<keyword evidence="2" id="KW-1185">Reference proteome</keyword>